<dbReference type="EMBL" id="JADIMA010000047">
    <property type="protein sequence ID" value="MBO8473045.1"/>
    <property type="molecule type" value="Genomic_DNA"/>
</dbReference>
<gene>
    <name evidence="2" type="ORF">IAB81_05390</name>
</gene>
<dbReference type="Pfam" id="PF14899">
    <property type="entry name" value="DUF4492"/>
    <property type="match status" value="1"/>
</dbReference>
<dbReference type="Proteomes" id="UP000823604">
    <property type="component" value="Unassembled WGS sequence"/>
</dbReference>
<organism evidence="2 3">
    <name type="scientific">Candidatus Merdivivens pullicola</name>
    <dbReference type="NCBI Taxonomy" id="2840872"/>
    <lineage>
        <taxon>Bacteria</taxon>
        <taxon>Pseudomonadati</taxon>
        <taxon>Bacteroidota</taxon>
        <taxon>Bacteroidia</taxon>
        <taxon>Bacteroidales</taxon>
        <taxon>Muribaculaceae</taxon>
        <taxon>Muribaculaceae incertae sedis</taxon>
        <taxon>Candidatus Merdivivens</taxon>
    </lineage>
</organism>
<accession>A0A9D9NH13</accession>
<protein>
    <submittedName>
        <fullName evidence="2">DUF4492 domain-containing protein</fullName>
    </submittedName>
</protein>
<feature type="transmembrane region" description="Helical" evidence="1">
    <location>
        <begin position="32"/>
        <end position="52"/>
    </location>
</feature>
<evidence type="ECO:0000256" key="1">
    <source>
        <dbReference type="SAM" id="Phobius"/>
    </source>
</evidence>
<proteinExistence type="predicted"/>
<keyword evidence="1" id="KW-1133">Transmembrane helix</keyword>
<dbReference type="AlphaFoldDB" id="A0A9D9NH13"/>
<dbReference type="InterPro" id="IPR027853">
    <property type="entry name" value="DUF4492"/>
</dbReference>
<name>A0A9D9NH13_9BACT</name>
<keyword evidence="1" id="KW-0812">Transmembrane</keyword>
<evidence type="ECO:0000313" key="2">
    <source>
        <dbReference type="EMBL" id="MBO8473045.1"/>
    </source>
</evidence>
<evidence type="ECO:0000313" key="3">
    <source>
        <dbReference type="Proteomes" id="UP000823604"/>
    </source>
</evidence>
<comment type="caution">
    <text evidence="2">The sequence shown here is derived from an EMBL/GenBank/DDBJ whole genome shotgun (WGS) entry which is preliminary data.</text>
</comment>
<sequence>MKREAESSYRFKSRILEFYADGFRNMTWGRQLWVIVLIKLFIMFAVLKVFFFPDFLKGKTDEQKSDFVSTELVKRVPIENKNVY</sequence>
<reference evidence="2" key="1">
    <citation type="submission" date="2020-10" db="EMBL/GenBank/DDBJ databases">
        <authorList>
            <person name="Gilroy R."/>
        </authorList>
    </citation>
    <scope>NUCLEOTIDE SEQUENCE</scope>
    <source>
        <strain evidence="2">B1-8020</strain>
    </source>
</reference>
<keyword evidence="1" id="KW-0472">Membrane</keyword>
<reference evidence="2" key="2">
    <citation type="journal article" date="2021" name="PeerJ">
        <title>Extensive microbial diversity within the chicken gut microbiome revealed by metagenomics and culture.</title>
        <authorList>
            <person name="Gilroy R."/>
            <person name="Ravi A."/>
            <person name="Getino M."/>
            <person name="Pursley I."/>
            <person name="Horton D.L."/>
            <person name="Alikhan N.F."/>
            <person name="Baker D."/>
            <person name="Gharbi K."/>
            <person name="Hall N."/>
            <person name="Watson M."/>
            <person name="Adriaenssens E.M."/>
            <person name="Foster-Nyarko E."/>
            <person name="Jarju S."/>
            <person name="Secka A."/>
            <person name="Antonio M."/>
            <person name="Oren A."/>
            <person name="Chaudhuri R.R."/>
            <person name="La Ragione R."/>
            <person name="Hildebrand F."/>
            <person name="Pallen M.J."/>
        </authorList>
    </citation>
    <scope>NUCLEOTIDE SEQUENCE</scope>
    <source>
        <strain evidence="2">B1-8020</strain>
    </source>
</reference>